<dbReference type="CDD" id="cd00882">
    <property type="entry name" value="Ras_like_GTPase"/>
    <property type="match status" value="1"/>
</dbReference>
<dbReference type="Gene3D" id="3.40.50.300">
    <property type="entry name" value="P-loop containing nucleotide triphosphate hydrolases"/>
    <property type="match status" value="1"/>
</dbReference>
<accession>A0A7W8EGG5</accession>
<keyword evidence="2" id="KW-0547">Nucleotide-binding</keyword>
<keyword evidence="4" id="KW-0342">GTP-binding</keyword>
<dbReference type="Proteomes" id="UP000568380">
    <property type="component" value="Unassembled WGS sequence"/>
</dbReference>
<evidence type="ECO:0000313" key="6">
    <source>
        <dbReference type="Proteomes" id="UP000568380"/>
    </source>
</evidence>
<evidence type="ECO:0000313" key="5">
    <source>
        <dbReference type="EMBL" id="MBB5078443.1"/>
    </source>
</evidence>
<dbReference type="RefSeq" id="WP_184963224.1">
    <property type="nucleotide sequence ID" value="NZ_JACHIN010000005.1"/>
</dbReference>
<keyword evidence="3" id="KW-0378">Hydrolase</keyword>
<gene>
    <name evidence="5" type="ORF">HNR40_003929</name>
</gene>
<dbReference type="InterPro" id="IPR004130">
    <property type="entry name" value="Gpn"/>
</dbReference>
<evidence type="ECO:0000256" key="1">
    <source>
        <dbReference type="ARBA" id="ARBA00005290"/>
    </source>
</evidence>
<dbReference type="EMBL" id="JACHIN010000005">
    <property type="protein sequence ID" value="MBB5078443.1"/>
    <property type="molecule type" value="Genomic_DNA"/>
</dbReference>
<evidence type="ECO:0000256" key="4">
    <source>
        <dbReference type="ARBA" id="ARBA00023134"/>
    </source>
</evidence>
<dbReference type="InterPro" id="IPR052705">
    <property type="entry name" value="Gliding_Motility_GTPase"/>
</dbReference>
<keyword evidence="5" id="KW-0675">Receptor</keyword>
<dbReference type="Pfam" id="PF03029">
    <property type="entry name" value="ATP_bind_1"/>
    <property type="match status" value="1"/>
</dbReference>
<dbReference type="PANTHER" id="PTHR42708:SF1">
    <property type="entry name" value="GLIDING MOTILITY PROTEIN MGLA"/>
    <property type="match status" value="1"/>
</dbReference>
<comment type="caution">
    <text evidence="5">The sequence shown here is derived from an EMBL/GenBank/DDBJ whole genome shotgun (WGS) entry which is preliminary data.</text>
</comment>
<dbReference type="InterPro" id="IPR027417">
    <property type="entry name" value="P-loop_NTPase"/>
</dbReference>
<evidence type="ECO:0000256" key="3">
    <source>
        <dbReference type="ARBA" id="ARBA00022801"/>
    </source>
</evidence>
<sequence>MASAGSADRYLPDTVQESVKILVVGDFGVGKTTMIGSVSEIEPLRTEETMTQASVGVDDLAGLEAKATTTVAMDFGRITLSPLTALYLFGTPGQQRFWDLWAGLSEGAVGALVLIDTRRLEGSFEVLDQLELRGDLPFAVAVNLFPDSVRYGRKALREALDLAPDTPIVECDARNRASSLDCLITLVEHAVQKEQAGQKAPAVQKEKA</sequence>
<organism evidence="5 6">
    <name type="scientific">Nonomuraea endophytica</name>
    <dbReference type="NCBI Taxonomy" id="714136"/>
    <lineage>
        <taxon>Bacteria</taxon>
        <taxon>Bacillati</taxon>
        <taxon>Actinomycetota</taxon>
        <taxon>Actinomycetes</taxon>
        <taxon>Streptosporangiales</taxon>
        <taxon>Streptosporangiaceae</taxon>
        <taxon>Nonomuraea</taxon>
    </lineage>
</organism>
<name>A0A7W8EGG5_9ACTN</name>
<dbReference type="GO" id="GO:0005525">
    <property type="term" value="F:GTP binding"/>
    <property type="evidence" value="ECO:0007669"/>
    <property type="project" value="UniProtKB-KW"/>
</dbReference>
<reference evidence="5 6" key="1">
    <citation type="submission" date="2020-08" db="EMBL/GenBank/DDBJ databases">
        <title>Genomic Encyclopedia of Type Strains, Phase IV (KMG-IV): sequencing the most valuable type-strain genomes for metagenomic binning, comparative biology and taxonomic classification.</title>
        <authorList>
            <person name="Goeker M."/>
        </authorList>
    </citation>
    <scope>NUCLEOTIDE SEQUENCE [LARGE SCALE GENOMIC DNA]</scope>
    <source>
        <strain evidence="5 6">DSM 45385</strain>
    </source>
</reference>
<dbReference type="AlphaFoldDB" id="A0A7W8EGG5"/>
<evidence type="ECO:0000256" key="2">
    <source>
        <dbReference type="ARBA" id="ARBA00022741"/>
    </source>
</evidence>
<dbReference type="SUPFAM" id="SSF52540">
    <property type="entry name" value="P-loop containing nucleoside triphosphate hydrolases"/>
    <property type="match status" value="1"/>
</dbReference>
<proteinExistence type="inferred from homology"/>
<protein>
    <submittedName>
        <fullName evidence="5">Signal recognition particle receptor subunit beta</fullName>
    </submittedName>
</protein>
<dbReference type="PANTHER" id="PTHR42708">
    <property type="entry name" value="ATP/GTP-BINDING PROTEIN-RELATED"/>
    <property type="match status" value="1"/>
</dbReference>
<keyword evidence="6" id="KW-1185">Reference proteome</keyword>
<dbReference type="GO" id="GO:0016787">
    <property type="term" value="F:hydrolase activity"/>
    <property type="evidence" value="ECO:0007669"/>
    <property type="project" value="UniProtKB-KW"/>
</dbReference>
<comment type="similarity">
    <text evidence="1">Belongs to the GPN-loop GTPase family.</text>
</comment>